<dbReference type="EMBL" id="JBHTBS010000003">
    <property type="protein sequence ID" value="MFC7337199.1"/>
    <property type="molecule type" value="Genomic_DNA"/>
</dbReference>
<feature type="domain" description="Translation initiation factor 3 C-terminal" evidence="8">
    <location>
        <begin position="103"/>
        <end position="186"/>
    </location>
</feature>
<evidence type="ECO:0000256" key="1">
    <source>
        <dbReference type="ARBA" id="ARBA00005439"/>
    </source>
</evidence>
<keyword evidence="11" id="KW-1185">Reference proteome</keyword>
<comment type="caution">
    <text evidence="10">The sequence shown here is derived from an EMBL/GenBank/DDBJ whole genome shotgun (WGS) entry which is preliminary data.</text>
</comment>
<evidence type="ECO:0000313" key="10">
    <source>
        <dbReference type="EMBL" id="MFC7337199.1"/>
    </source>
</evidence>
<dbReference type="PANTHER" id="PTHR10938">
    <property type="entry name" value="TRANSLATION INITIATION FACTOR IF-3"/>
    <property type="match status" value="1"/>
</dbReference>
<comment type="subunit">
    <text evidence="4 6">Monomer.</text>
</comment>
<feature type="region of interest" description="Disordered" evidence="7">
    <location>
        <begin position="1"/>
        <end position="21"/>
    </location>
</feature>
<feature type="domain" description="Translation initiation factor 3 N-terminal" evidence="9">
    <location>
        <begin position="26"/>
        <end position="95"/>
    </location>
</feature>
<protein>
    <recommendedName>
        <fullName evidence="4 5">Translation initiation factor IF-3</fullName>
    </recommendedName>
</protein>
<gene>
    <name evidence="4 10" type="primary">infC</name>
    <name evidence="10" type="ORF">ACFQY0_08420</name>
</gene>
<dbReference type="Pfam" id="PF05198">
    <property type="entry name" value="IF3_N"/>
    <property type="match status" value="1"/>
</dbReference>
<dbReference type="InterPro" id="IPR019815">
    <property type="entry name" value="Translation_initiation_fac_3_C"/>
</dbReference>
<sequence length="240" mass="27613">MNTTPPTAIAKKKKRYNRAPRDTTRINERIRAPRVRVVLPDGRQLGIMTPMEALAKAKLVGLDLVEIAEKADPPVCRIIDYGKYKYEQAKLQKQQKTSKNATRMKEIKFRVRTEQHDYNIKLGRIESFLDEGHKVRVVLQYRGRENAHKELGFDKLNRIIGDLKTMANVDQEPRLSGRAVGMLLSPLPKAQRQRKFHLYHGELIDEDEFAAEEEEDDEEVDFDSDADEAQADGEEDRAEA</sequence>
<dbReference type="PROSITE" id="PS00938">
    <property type="entry name" value="IF3"/>
    <property type="match status" value="1"/>
</dbReference>
<comment type="subcellular location">
    <subcellularLocation>
        <location evidence="4 6">Cytoplasm</location>
    </subcellularLocation>
</comment>
<proteinExistence type="inferred from homology"/>
<dbReference type="InterPro" id="IPR019814">
    <property type="entry name" value="Translation_initiation_fac_3_N"/>
</dbReference>
<accession>A0ABW2L4B6</accession>
<dbReference type="InterPro" id="IPR001288">
    <property type="entry name" value="Translation_initiation_fac_3"/>
</dbReference>
<dbReference type="Proteomes" id="UP001596472">
    <property type="component" value="Unassembled WGS sequence"/>
</dbReference>
<dbReference type="Gene3D" id="3.10.20.80">
    <property type="entry name" value="Translation initiation factor 3 (IF-3), N-terminal domain"/>
    <property type="match status" value="1"/>
</dbReference>
<reference evidence="11" key="1">
    <citation type="journal article" date="2019" name="Int. J. Syst. Evol. Microbiol.">
        <title>The Global Catalogue of Microorganisms (GCM) 10K type strain sequencing project: providing services to taxonomists for standard genome sequencing and annotation.</title>
        <authorList>
            <consortium name="The Broad Institute Genomics Platform"/>
            <consortium name="The Broad Institute Genome Sequencing Center for Infectious Disease"/>
            <person name="Wu L."/>
            <person name="Ma J."/>
        </authorList>
    </citation>
    <scope>NUCLEOTIDE SEQUENCE [LARGE SCALE GENOMIC DNA]</scope>
    <source>
        <strain evidence="11">CGMCC 4.1467</strain>
    </source>
</reference>
<dbReference type="SUPFAM" id="SSF54364">
    <property type="entry name" value="Translation initiation factor IF3, N-terminal domain"/>
    <property type="match status" value="1"/>
</dbReference>
<feature type="region of interest" description="Disordered" evidence="7">
    <location>
        <begin position="207"/>
        <end position="240"/>
    </location>
</feature>
<evidence type="ECO:0000256" key="7">
    <source>
        <dbReference type="SAM" id="MobiDB-lite"/>
    </source>
</evidence>
<dbReference type="InterPro" id="IPR036788">
    <property type="entry name" value="T_IF-3_C_sf"/>
</dbReference>
<dbReference type="RefSeq" id="WP_379711290.1">
    <property type="nucleotide sequence ID" value="NZ_JBHTBS010000003.1"/>
</dbReference>
<evidence type="ECO:0000256" key="6">
    <source>
        <dbReference type="RuleBase" id="RU000646"/>
    </source>
</evidence>
<keyword evidence="2 4" id="KW-0396">Initiation factor</keyword>
<comment type="function">
    <text evidence="4 6">IF-3 binds to the 30S ribosomal subunit and shifts the equilibrium between 70S ribosomes and their 50S and 30S subunits in favor of the free subunits, thus enhancing the availability of 30S subunits on which protein synthesis initiation begins.</text>
</comment>
<dbReference type="InterPro" id="IPR019813">
    <property type="entry name" value="Translation_initiation_fac3_CS"/>
</dbReference>
<evidence type="ECO:0000259" key="8">
    <source>
        <dbReference type="Pfam" id="PF00707"/>
    </source>
</evidence>
<evidence type="ECO:0000256" key="2">
    <source>
        <dbReference type="ARBA" id="ARBA00022540"/>
    </source>
</evidence>
<dbReference type="GO" id="GO:0003743">
    <property type="term" value="F:translation initiation factor activity"/>
    <property type="evidence" value="ECO:0007669"/>
    <property type="project" value="UniProtKB-KW"/>
</dbReference>
<dbReference type="Pfam" id="PF00707">
    <property type="entry name" value="IF3_C"/>
    <property type="match status" value="1"/>
</dbReference>
<name>A0ABW2L4B6_9BACT</name>
<keyword evidence="3 4" id="KW-0648">Protein biosynthesis</keyword>
<evidence type="ECO:0000256" key="3">
    <source>
        <dbReference type="ARBA" id="ARBA00022917"/>
    </source>
</evidence>
<dbReference type="InterPro" id="IPR036787">
    <property type="entry name" value="T_IF-3_N_sf"/>
</dbReference>
<comment type="similarity">
    <text evidence="1 4 6">Belongs to the IF-3 family.</text>
</comment>
<evidence type="ECO:0000313" key="11">
    <source>
        <dbReference type="Proteomes" id="UP001596472"/>
    </source>
</evidence>
<keyword evidence="4" id="KW-0963">Cytoplasm</keyword>
<dbReference type="Gene3D" id="3.30.110.10">
    <property type="entry name" value="Translation initiation factor 3 (IF-3), C-terminal domain"/>
    <property type="match status" value="1"/>
</dbReference>
<dbReference type="PANTHER" id="PTHR10938:SF0">
    <property type="entry name" value="TRANSLATION INITIATION FACTOR IF-3, MITOCHONDRIAL"/>
    <property type="match status" value="1"/>
</dbReference>
<evidence type="ECO:0000259" key="9">
    <source>
        <dbReference type="Pfam" id="PF05198"/>
    </source>
</evidence>
<organism evidence="10 11">
    <name type="scientific">Haloferula chungangensis</name>
    <dbReference type="NCBI Taxonomy" id="1048331"/>
    <lineage>
        <taxon>Bacteria</taxon>
        <taxon>Pseudomonadati</taxon>
        <taxon>Verrucomicrobiota</taxon>
        <taxon>Verrucomicrobiia</taxon>
        <taxon>Verrucomicrobiales</taxon>
        <taxon>Verrucomicrobiaceae</taxon>
        <taxon>Haloferula</taxon>
    </lineage>
</organism>
<dbReference type="SUPFAM" id="SSF55200">
    <property type="entry name" value="Translation initiation factor IF3, C-terminal domain"/>
    <property type="match status" value="1"/>
</dbReference>
<evidence type="ECO:0000256" key="4">
    <source>
        <dbReference type="HAMAP-Rule" id="MF_00080"/>
    </source>
</evidence>
<evidence type="ECO:0000256" key="5">
    <source>
        <dbReference type="NCBIfam" id="TIGR00168"/>
    </source>
</evidence>
<dbReference type="HAMAP" id="MF_00080">
    <property type="entry name" value="IF_3"/>
    <property type="match status" value="1"/>
</dbReference>
<dbReference type="NCBIfam" id="TIGR00168">
    <property type="entry name" value="infC"/>
    <property type="match status" value="1"/>
</dbReference>